<keyword evidence="3" id="KW-1185">Reference proteome</keyword>
<organism evidence="2 3">
    <name type="scientific">Labrys wisconsinensis</name>
    <dbReference type="NCBI Taxonomy" id="425677"/>
    <lineage>
        <taxon>Bacteria</taxon>
        <taxon>Pseudomonadati</taxon>
        <taxon>Pseudomonadota</taxon>
        <taxon>Alphaproteobacteria</taxon>
        <taxon>Hyphomicrobiales</taxon>
        <taxon>Xanthobacteraceae</taxon>
        <taxon>Labrys</taxon>
    </lineage>
</organism>
<evidence type="ECO:0000256" key="1">
    <source>
        <dbReference type="SAM" id="Coils"/>
    </source>
</evidence>
<dbReference type="RefSeq" id="WP_307285533.1">
    <property type="nucleotide sequence ID" value="NZ_JAUSVX010000028.1"/>
</dbReference>
<protein>
    <submittedName>
        <fullName evidence="2">Cell division protein FtsB</fullName>
    </submittedName>
</protein>
<sequence>MADFAALAELDARIATLRENIRDLTEQAAAASGAASETLLADRIADQEAKLANLLAERQALAQ</sequence>
<name>A0ABU0JL21_9HYPH</name>
<evidence type="ECO:0000313" key="2">
    <source>
        <dbReference type="EMBL" id="MDQ0474985.1"/>
    </source>
</evidence>
<keyword evidence="2" id="KW-0131">Cell cycle</keyword>
<reference evidence="2 3" key="1">
    <citation type="submission" date="2023-07" db="EMBL/GenBank/DDBJ databases">
        <title>Genomic Encyclopedia of Type Strains, Phase IV (KMG-IV): sequencing the most valuable type-strain genomes for metagenomic binning, comparative biology and taxonomic classification.</title>
        <authorList>
            <person name="Goeker M."/>
        </authorList>
    </citation>
    <scope>NUCLEOTIDE SEQUENCE [LARGE SCALE GENOMIC DNA]</scope>
    <source>
        <strain evidence="2 3">DSM 19619</strain>
    </source>
</reference>
<dbReference type="EMBL" id="JAUSVX010000028">
    <property type="protein sequence ID" value="MDQ0474985.1"/>
    <property type="molecule type" value="Genomic_DNA"/>
</dbReference>
<comment type="caution">
    <text evidence="2">The sequence shown here is derived from an EMBL/GenBank/DDBJ whole genome shotgun (WGS) entry which is preliminary data.</text>
</comment>
<gene>
    <name evidence="2" type="ORF">QO011_008027</name>
</gene>
<keyword evidence="1" id="KW-0175">Coiled coil</keyword>
<feature type="coiled-coil region" evidence="1">
    <location>
        <begin position="7"/>
        <end position="34"/>
    </location>
</feature>
<keyword evidence="2" id="KW-0132">Cell division</keyword>
<accession>A0ABU0JL21</accession>
<proteinExistence type="predicted"/>
<dbReference type="Proteomes" id="UP001242480">
    <property type="component" value="Unassembled WGS sequence"/>
</dbReference>
<dbReference type="GO" id="GO:0051301">
    <property type="term" value="P:cell division"/>
    <property type="evidence" value="ECO:0007669"/>
    <property type="project" value="UniProtKB-KW"/>
</dbReference>
<evidence type="ECO:0000313" key="3">
    <source>
        <dbReference type="Proteomes" id="UP001242480"/>
    </source>
</evidence>